<organism evidence="2 3">
    <name type="scientific">Gordonia spumicola</name>
    <dbReference type="NCBI Taxonomy" id="589161"/>
    <lineage>
        <taxon>Bacteria</taxon>
        <taxon>Bacillati</taxon>
        <taxon>Actinomycetota</taxon>
        <taxon>Actinomycetes</taxon>
        <taxon>Mycobacteriales</taxon>
        <taxon>Gordoniaceae</taxon>
        <taxon>Gordonia</taxon>
    </lineage>
</organism>
<reference evidence="3" key="1">
    <citation type="submission" date="2019-06" db="EMBL/GenBank/DDBJ databases">
        <title>Gordonia isolated from sludge of a wastewater treatment plant.</title>
        <authorList>
            <person name="Tamura T."/>
            <person name="Aoyama K."/>
            <person name="Kang Y."/>
            <person name="Saito S."/>
            <person name="Akiyama N."/>
            <person name="Yazawa K."/>
            <person name="Gonoi T."/>
            <person name="Mikami Y."/>
        </authorList>
    </citation>
    <scope>NUCLEOTIDE SEQUENCE [LARGE SCALE GENOMIC DNA]</scope>
    <source>
        <strain evidence="3">NBRC 107696</strain>
    </source>
</reference>
<dbReference type="InterPro" id="IPR003736">
    <property type="entry name" value="PAAI_dom"/>
</dbReference>
<dbReference type="AlphaFoldDB" id="A0A7I9V323"/>
<dbReference type="Proteomes" id="UP000444960">
    <property type="component" value="Unassembled WGS sequence"/>
</dbReference>
<name>A0A7I9V323_9ACTN</name>
<dbReference type="OrthoDB" id="9813282at2"/>
<dbReference type="RefSeq" id="WP_161893758.1">
    <property type="nucleotide sequence ID" value="NZ_BJOV01000001.1"/>
</dbReference>
<evidence type="ECO:0000259" key="1">
    <source>
        <dbReference type="Pfam" id="PF13622"/>
    </source>
</evidence>
<evidence type="ECO:0000313" key="2">
    <source>
        <dbReference type="EMBL" id="GED99805.1"/>
    </source>
</evidence>
<feature type="domain" description="Acyl-CoA thioesterase-like N-terminal HotDog" evidence="1">
    <location>
        <begin position="198"/>
        <end position="289"/>
    </location>
</feature>
<accession>A0A7I9V323</accession>
<sequence length="294" mass="30770">MTMTPADAFTAFAVGREPGAPKIEMTQALGPRLTDHRGLIDLPAITVLFDDLGGYPFYVTDRSSSSMQARLTMSMLHRPAVTERLTATAELRLQNPGYGTTTVDISGDDGRTLCVGLARNVRVGRALVVDGDGTLELASPVTPDDAAVPAAPDASLSGREVIDAIRAGDAPIGPLSELLGGSVTAVDDDGLTFTCITAPWMGNVMGTMHGGVIGAIVGQACSFGAQAAMLPGREYQIVDFTVAFLRSPAVDGRGVHARVTPVKLGKRLSIFDAELRDDEGTLLARATADARFDV</sequence>
<proteinExistence type="predicted"/>
<dbReference type="CDD" id="cd03443">
    <property type="entry name" value="PaaI_thioesterase"/>
    <property type="match status" value="1"/>
</dbReference>
<comment type="caution">
    <text evidence="2">The sequence shown here is derived from an EMBL/GenBank/DDBJ whole genome shotgun (WGS) entry which is preliminary data.</text>
</comment>
<dbReference type="InterPro" id="IPR029069">
    <property type="entry name" value="HotDog_dom_sf"/>
</dbReference>
<dbReference type="Gene3D" id="3.10.129.10">
    <property type="entry name" value="Hotdog Thioesterase"/>
    <property type="match status" value="2"/>
</dbReference>
<dbReference type="Pfam" id="PF13622">
    <property type="entry name" value="4HBT_3"/>
    <property type="match status" value="1"/>
</dbReference>
<keyword evidence="3" id="KW-1185">Reference proteome</keyword>
<protein>
    <recommendedName>
        <fullName evidence="1">Acyl-CoA thioesterase-like N-terminal HotDog domain-containing protein</fullName>
    </recommendedName>
</protein>
<dbReference type="NCBIfam" id="TIGR00369">
    <property type="entry name" value="unchar_dom_1"/>
    <property type="match status" value="1"/>
</dbReference>
<dbReference type="SUPFAM" id="SSF54637">
    <property type="entry name" value="Thioesterase/thiol ester dehydrase-isomerase"/>
    <property type="match status" value="2"/>
</dbReference>
<dbReference type="InterPro" id="IPR049449">
    <property type="entry name" value="TesB_ACOT8-like_N"/>
</dbReference>
<gene>
    <name evidence="2" type="ORF">nbrc107696_02520</name>
</gene>
<dbReference type="GO" id="GO:0016790">
    <property type="term" value="F:thiolester hydrolase activity"/>
    <property type="evidence" value="ECO:0007669"/>
    <property type="project" value="UniProtKB-ARBA"/>
</dbReference>
<dbReference type="EMBL" id="BJOV01000001">
    <property type="protein sequence ID" value="GED99805.1"/>
    <property type="molecule type" value="Genomic_DNA"/>
</dbReference>
<evidence type="ECO:0000313" key="3">
    <source>
        <dbReference type="Proteomes" id="UP000444960"/>
    </source>
</evidence>